<proteinExistence type="predicted"/>
<dbReference type="Proteomes" id="UP000275385">
    <property type="component" value="Unassembled WGS sequence"/>
</dbReference>
<feature type="compositionally biased region" description="Basic residues" evidence="1">
    <location>
        <begin position="370"/>
        <end position="382"/>
    </location>
</feature>
<feature type="compositionally biased region" description="Acidic residues" evidence="1">
    <location>
        <begin position="420"/>
        <end position="446"/>
    </location>
</feature>
<comment type="caution">
    <text evidence="2">The sequence shown here is derived from an EMBL/GenBank/DDBJ whole genome shotgun (WGS) entry which is preliminary data.</text>
</comment>
<dbReference type="OrthoDB" id="4754366at2759"/>
<name>A0A420YF87_9PEZI</name>
<gene>
    <name evidence="2" type="ORF">DL546_008772</name>
</gene>
<protein>
    <submittedName>
        <fullName evidence="2">Uncharacterized protein</fullName>
    </submittedName>
</protein>
<keyword evidence="3" id="KW-1185">Reference proteome</keyword>
<dbReference type="STRING" id="177199.A0A420YF87"/>
<reference evidence="2 3" key="1">
    <citation type="submission" date="2018-08" db="EMBL/GenBank/DDBJ databases">
        <title>Draft genome of the lignicolous fungus Coniochaeta pulveracea.</title>
        <authorList>
            <person name="Borstlap C.J."/>
            <person name="De Witt R.N."/>
            <person name="Botha A."/>
            <person name="Volschenk H."/>
        </authorList>
    </citation>
    <scope>NUCLEOTIDE SEQUENCE [LARGE SCALE GENOMIC DNA]</scope>
    <source>
        <strain evidence="2 3">CAB683</strain>
    </source>
</reference>
<sequence>MVNRTFADQLRSRIQQLGYNDVVAKALAAIEAESVEQTRRKLKDAWDPFTHEQWQEMSKMEQKPEGWTAEQEQQLIAAWNNDSLQQRISRNNYAKHIQTCKVVSATYLYLPEKMFSPLHHLCAQGARATAAAETKFGVFTNTFADVLLKTALHPFFKFQHQGFVLAVQYAVICRTGDTQQWPLRIDHLLHKDAFLECLHASVRVAGAGTDLVQLRRDATREVKVMFGRAAESDWSVLLTTLEQVSRKNKTPALTNLGPGPYCATVDDLNNLAEALNAIGALLGTHSLSWDSEISSLVVREALSLNRKTTDQVYPDEAAMRALIEQVVLTHKRAQIAATPADPRLNRRRTRAAAQLEQEPVEQEPVEQRAAKRARGARRVHTRSQREPDAQMVDDPPARQEVQAQPAPPPELSTPSSPLPEQDDPVYSPEDDDAMQVPAEGDDETADDTFRNAGSDSDLRPVADESVDTPKATNVVVP</sequence>
<evidence type="ECO:0000256" key="1">
    <source>
        <dbReference type="SAM" id="MobiDB-lite"/>
    </source>
</evidence>
<accession>A0A420YF87</accession>
<dbReference type="AlphaFoldDB" id="A0A420YF87"/>
<evidence type="ECO:0000313" key="2">
    <source>
        <dbReference type="EMBL" id="RKU46350.1"/>
    </source>
</evidence>
<organism evidence="2 3">
    <name type="scientific">Coniochaeta pulveracea</name>
    <dbReference type="NCBI Taxonomy" id="177199"/>
    <lineage>
        <taxon>Eukaryota</taxon>
        <taxon>Fungi</taxon>
        <taxon>Dikarya</taxon>
        <taxon>Ascomycota</taxon>
        <taxon>Pezizomycotina</taxon>
        <taxon>Sordariomycetes</taxon>
        <taxon>Sordariomycetidae</taxon>
        <taxon>Coniochaetales</taxon>
        <taxon>Coniochaetaceae</taxon>
        <taxon>Coniochaeta</taxon>
    </lineage>
</organism>
<dbReference type="EMBL" id="QVQW01000015">
    <property type="protein sequence ID" value="RKU46350.1"/>
    <property type="molecule type" value="Genomic_DNA"/>
</dbReference>
<feature type="region of interest" description="Disordered" evidence="1">
    <location>
        <begin position="353"/>
        <end position="477"/>
    </location>
</feature>
<evidence type="ECO:0000313" key="3">
    <source>
        <dbReference type="Proteomes" id="UP000275385"/>
    </source>
</evidence>